<protein>
    <recommendedName>
        <fullName evidence="1">Heterokaryon incompatibility domain-containing protein</fullName>
    </recommendedName>
</protein>
<dbReference type="EMBL" id="JAFJYH010000368">
    <property type="protein sequence ID" value="KAG4412573.1"/>
    <property type="molecule type" value="Genomic_DNA"/>
</dbReference>
<proteinExistence type="predicted"/>
<dbReference type="InterPro" id="IPR010730">
    <property type="entry name" value="HET"/>
</dbReference>
<dbReference type="PANTHER" id="PTHR33112">
    <property type="entry name" value="DOMAIN PROTEIN, PUTATIVE-RELATED"/>
    <property type="match status" value="1"/>
</dbReference>
<evidence type="ECO:0000313" key="3">
    <source>
        <dbReference type="Proteomes" id="UP000664132"/>
    </source>
</evidence>
<sequence>MSLLSYHTASTKERRDPPFNNLCDQCKKDFPPGQTWTWTWKCWEDIKNGTTVRISSTRKLIDSAKGGCHLCILILGAFHETFFAGTDGKIFGFDEGRYQLQAAQDIPGWTLKLFLDCPNLRPLSDLSFSSDDLRVDLLLLLLHDQPKEFNTGKGVRTLDTTRAGTISQMDSVQIDSVCNLGSSAIVQVKTWMEVCQRDHQVCKNRQDIPFSATEPQFRLIDVGNSVESAVYLLYSGDIVGDFDYITLSHRWTEETDKTKLIRSNLHQYLTGMPYMDWPATFRQTISIARQLQIKYVWIDSLCIIQDQQDWVVQSQLMHRIYSGGVLNLAEVATPKMASGLQLLRDPLEISPCILSGRVQEYGSSIRYFLCWRPNEYRDRVDNSPLYQRGWTFQERLLSKRTVHFGPQLYWECAALRASETFPIGVDTPDQPTFVDDFVQRLKTQLQTPRQGADKAQAARDLHSIWCSIVRFYSKTELTNESDRLVALSGIATSLTNLYALQYDDYIAATWKPCLPEQLLWARDGNCSHWSTDKGNFDYAPSWSWASCSGRTRFTKINFRPPFGRTCLIRVDSIGDFEKPAGIPQKHSMLLGGNLISVVFKPEIWKRRRSERNFYVAASEVHKSPSSNSQILVELDRPVPSCISHTKLLPVWNDFGTIEGLFLGLMEQAGKEVAVYQRLGYFTCQSRDLYGRAGVCVNELESEAKHIFQTTPLFKLV</sequence>
<reference evidence="2" key="1">
    <citation type="submission" date="2021-02" db="EMBL/GenBank/DDBJ databases">
        <title>Genome sequence Cadophora malorum strain M34.</title>
        <authorList>
            <person name="Stefanovic E."/>
            <person name="Vu D."/>
            <person name="Scully C."/>
            <person name="Dijksterhuis J."/>
            <person name="Roader J."/>
            <person name="Houbraken J."/>
        </authorList>
    </citation>
    <scope>NUCLEOTIDE SEQUENCE</scope>
    <source>
        <strain evidence="2">M34</strain>
    </source>
</reference>
<dbReference type="OrthoDB" id="5362512at2759"/>
<evidence type="ECO:0000313" key="2">
    <source>
        <dbReference type="EMBL" id="KAG4412573.1"/>
    </source>
</evidence>
<organism evidence="2 3">
    <name type="scientific">Cadophora malorum</name>
    <dbReference type="NCBI Taxonomy" id="108018"/>
    <lineage>
        <taxon>Eukaryota</taxon>
        <taxon>Fungi</taxon>
        <taxon>Dikarya</taxon>
        <taxon>Ascomycota</taxon>
        <taxon>Pezizomycotina</taxon>
        <taxon>Leotiomycetes</taxon>
        <taxon>Helotiales</taxon>
        <taxon>Ploettnerulaceae</taxon>
        <taxon>Cadophora</taxon>
    </lineage>
</organism>
<dbReference type="PANTHER" id="PTHR33112:SF10">
    <property type="entry name" value="TOL"/>
    <property type="match status" value="1"/>
</dbReference>
<gene>
    <name evidence="2" type="ORF">IFR04_014294</name>
</gene>
<evidence type="ECO:0000259" key="1">
    <source>
        <dbReference type="Pfam" id="PF06985"/>
    </source>
</evidence>
<name>A0A8H7W514_9HELO</name>
<dbReference type="Proteomes" id="UP000664132">
    <property type="component" value="Unassembled WGS sequence"/>
</dbReference>
<feature type="domain" description="Heterokaryon incompatibility" evidence="1">
    <location>
        <begin position="244"/>
        <end position="394"/>
    </location>
</feature>
<comment type="caution">
    <text evidence="2">The sequence shown here is derived from an EMBL/GenBank/DDBJ whole genome shotgun (WGS) entry which is preliminary data.</text>
</comment>
<accession>A0A8H7W514</accession>
<dbReference type="Pfam" id="PF06985">
    <property type="entry name" value="HET"/>
    <property type="match status" value="1"/>
</dbReference>
<keyword evidence="3" id="KW-1185">Reference proteome</keyword>
<dbReference type="AlphaFoldDB" id="A0A8H7W514"/>